<reference evidence="1" key="1">
    <citation type="submission" date="2019-08" db="EMBL/GenBank/DDBJ databases">
        <authorList>
            <person name="Kucharzyk K."/>
            <person name="Murdoch R.W."/>
            <person name="Higgins S."/>
            <person name="Loffler F."/>
        </authorList>
    </citation>
    <scope>NUCLEOTIDE SEQUENCE</scope>
</reference>
<comment type="caution">
    <text evidence="1">The sequence shown here is derived from an EMBL/GenBank/DDBJ whole genome shotgun (WGS) entry which is preliminary data.</text>
</comment>
<dbReference type="Pfam" id="PF20701">
    <property type="entry name" value="HetE-N"/>
    <property type="match status" value="1"/>
</dbReference>
<gene>
    <name evidence="1" type="ORF">SDC9_19384</name>
</gene>
<organism evidence="1">
    <name type="scientific">bioreactor metagenome</name>
    <dbReference type="NCBI Taxonomy" id="1076179"/>
    <lineage>
        <taxon>unclassified sequences</taxon>
        <taxon>metagenomes</taxon>
        <taxon>ecological metagenomes</taxon>
    </lineage>
</organism>
<dbReference type="EMBL" id="VSSQ01000074">
    <property type="protein sequence ID" value="MPL73579.1"/>
    <property type="molecule type" value="Genomic_DNA"/>
</dbReference>
<accession>A0A644U3F3</accession>
<proteinExistence type="predicted"/>
<dbReference type="AlphaFoldDB" id="A0A644U3F3"/>
<protein>
    <submittedName>
        <fullName evidence="1">Uncharacterized protein</fullName>
    </submittedName>
</protein>
<evidence type="ECO:0000313" key="1">
    <source>
        <dbReference type="EMBL" id="MPL73579.1"/>
    </source>
</evidence>
<sequence length="134" mass="15538">MDMSLLSNEAVLGYIVGGIYYDAVKTTTVSSFITIKEKVKKYFSLDENEVSLIEKEVEKVDKNITLEEFRNYIIANEQISEILKNLQTRESQKTKEIIESFKNNKDTKFDLLFGDNYLIENSFNENQNCEIKIG</sequence>
<name>A0A644U3F3_9ZZZZ</name>